<keyword evidence="1" id="KW-0732">Signal</keyword>
<dbReference type="RefSeq" id="WP_121482910.1">
    <property type="nucleotide sequence ID" value="NZ_CP032707.1"/>
</dbReference>
<feature type="chain" id="PRO_5019749902" evidence="1">
    <location>
        <begin position="29"/>
        <end position="429"/>
    </location>
</feature>
<dbReference type="InterPro" id="IPR016047">
    <property type="entry name" value="M23ase_b-sheet_dom"/>
</dbReference>
<dbReference type="InterPro" id="IPR050570">
    <property type="entry name" value="Cell_wall_metabolism_enzyme"/>
</dbReference>
<keyword evidence="5" id="KW-1185">Reference proteome</keyword>
<dbReference type="PANTHER" id="PTHR21666">
    <property type="entry name" value="PEPTIDASE-RELATED"/>
    <property type="match status" value="1"/>
</dbReference>
<organism evidence="4 5">
    <name type="scientific">Brevundimonas naejangsanensis</name>
    <dbReference type="NCBI Taxonomy" id="588932"/>
    <lineage>
        <taxon>Bacteria</taxon>
        <taxon>Pseudomonadati</taxon>
        <taxon>Pseudomonadota</taxon>
        <taxon>Alphaproteobacteria</taxon>
        <taxon>Caulobacterales</taxon>
        <taxon>Caulobacteraceae</taxon>
        <taxon>Brevundimonas</taxon>
    </lineage>
</organism>
<dbReference type="Pfam" id="PF01551">
    <property type="entry name" value="Peptidase_M23"/>
    <property type="match status" value="1"/>
</dbReference>
<dbReference type="CDD" id="cd12797">
    <property type="entry name" value="M23_peptidase"/>
    <property type="match status" value="1"/>
</dbReference>
<dbReference type="AlphaFoldDB" id="A0A494RR61"/>
<evidence type="ECO:0000313" key="5">
    <source>
        <dbReference type="Proteomes" id="UP000276984"/>
    </source>
</evidence>
<dbReference type="Pfam" id="PF19335">
    <property type="entry name" value="HMBD"/>
    <property type="match status" value="1"/>
</dbReference>
<name>A0A494RR61_9CAUL</name>
<dbReference type="EMBL" id="CP032707">
    <property type="protein sequence ID" value="AYG95776.1"/>
    <property type="molecule type" value="Genomic_DNA"/>
</dbReference>
<evidence type="ECO:0000313" key="4">
    <source>
        <dbReference type="EMBL" id="AYG95776.1"/>
    </source>
</evidence>
<dbReference type="OrthoDB" id="5489603at2"/>
<dbReference type="GO" id="GO:0004222">
    <property type="term" value="F:metalloendopeptidase activity"/>
    <property type="evidence" value="ECO:0007669"/>
    <property type="project" value="TreeGrafter"/>
</dbReference>
<dbReference type="Gene3D" id="2.70.70.10">
    <property type="entry name" value="Glucose Permease (Domain IIA)"/>
    <property type="match status" value="1"/>
</dbReference>
<dbReference type="InterPro" id="IPR006311">
    <property type="entry name" value="TAT_signal"/>
</dbReference>
<gene>
    <name evidence="4" type="ORF">D8I30_11770</name>
</gene>
<feature type="signal peptide" evidence="1">
    <location>
        <begin position="1"/>
        <end position="28"/>
    </location>
</feature>
<dbReference type="Proteomes" id="UP000276984">
    <property type="component" value="Chromosome"/>
</dbReference>
<sequence length="429" mass="45525">MSIWTRRGLVIQAGLGAAAAGVAAPVLADERLPHQARGWICVPCGCAMTGLVFDAPGECPACGMTLVANSEDGEGEAPDWLPPQLEVAVLHQPTAFPAERRLHLVYEVHLRNHGRSGLPIRAIEVHDPDRLELGSLALVSGRDLAGLLVPLGRRALAIGGSESRVLPGGGSAVAFLSYSVEAGQPAPERVSHRILLEAGTVAGPTVRATSTELKRLLPPVGGTGWVADGGPAKPSHHRFGLIVFNGATCLARRYAIDWKRYLEGATFSGDPADPRSYHCYDQPVMAVADAVVALAADGFPDNVPRTSAGFSPAIPVSLDTSAGNMVVLDLGGGQYAHYAHLKPGSIRVRSGDRVRRGQILGHIGNSGDSREPHLHFHVSNGPEILTSEGLPYVLDEFWAHTAHGREHRRSELPLGGARIDFANFDRSQV</sequence>
<feature type="domain" description="M23ase beta-sheet core" evidence="2">
    <location>
        <begin position="282"/>
        <end position="380"/>
    </location>
</feature>
<reference evidence="4 5" key="1">
    <citation type="submission" date="2018-10" db="EMBL/GenBank/DDBJ databases">
        <title>Complete genome sequence of Brevundimonas naejangsanensis BRV3.</title>
        <authorList>
            <person name="Berrios L."/>
            <person name="Ely B."/>
        </authorList>
    </citation>
    <scope>NUCLEOTIDE SEQUENCE [LARGE SCALE GENOMIC DNA]</scope>
    <source>
        <strain evidence="4 5">BRV3</strain>
    </source>
</reference>
<dbReference type="InterPro" id="IPR011055">
    <property type="entry name" value="Dup_hybrid_motif"/>
</dbReference>
<protein>
    <submittedName>
        <fullName evidence="4">M23 family metallopeptidase</fullName>
    </submittedName>
</protein>
<dbReference type="PANTHER" id="PTHR21666:SF270">
    <property type="entry name" value="MUREIN HYDROLASE ACTIVATOR ENVC"/>
    <property type="match status" value="1"/>
</dbReference>
<accession>A0A494RR61</accession>
<evidence type="ECO:0000259" key="3">
    <source>
        <dbReference type="Pfam" id="PF19335"/>
    </source>
</evidence>
<dbReference type="GO" id="GO:0046872">
    <property type="term" value="F:metal ion binding"/>
    <property type="evidence" value="ECO:0007669"/>
    <property type="project" value="InterPro"/>
</dbReference>
<evidence type="ECO:0000259" key="2">
    <source>
        <dbReference type="Pfam" id="PF01551"/>
    </source>
</evidence>
<dbReference type="PROSITE" id="PS51318">
    <property type="entry name" value="TAT"/>
    <property type="match status" value="1"/>
</dbReference>
<feature type="domain" description="Heavy metal binding" evidence="3">
    <location>
        <begin position="46"/>
        <end position="68"/>
    </location>
</feature>
<evidence type="ECO:0000256" key="1">
    <source>
        <dbReference type="SAM" id="SignalP"/>
    </source>
</evidence>
<dbReference type="SUPFAM" id="SSF51261">
    <property type="entry name" value="Duplicated hybrid motif"/>
    <property type="match status" value="1"/>
</dbReference>
<dbReference type="InterPro" id="IPR045800">
    <property type="entry name" value="HMBD"/>
</dbReference>
<proteinExistence type="predicted"/>